<feature type="domain" description="TH1" evidence="1">
    <location>
        <begin position="1"/>
        <end position="149"/>
    </location>
</feature>
<protein>
    <recommendedName>
        <fullName evidence="1">TH1 domain-containing protein</fullName>
    </recommendedName>
</protein>
<dbReference type="AlphaFoldDB" id="A0AAD7YZC4"/>
<sequence length="152" mass="16090">MTIYNKLAERCLLITESAIYKLDANSFKPLKKPTAITEVGAIRIMSTDVQLVVISIPSAKNDLVIGLVAPVVNQTGAPGDLVGELLGVLANRYHMLTGQELIVEVESGATTRCILGGKTRALQLPASPAHAAAPPFTHAHNVITYHPASARA</sequence>
<dbReference type="PROSITE" id="PS51757">
    <property type="entry name" value="TH1"/>
    <property type="match status" value="1"/>
</dbReference>
<name>A0AAD7YZC4_MYTSE</name>
<dbReference type="Pfam" id="PF06017">
    <property type="entry name" value="Myosin_TH1"/>
    <property type="match status" value="1"/>
</dbReference>
<dbReference type="GO" id="GO:0016459">
    <property type="term" value="C:myosin complex"/>
    <property type="evidence" value="ECO:0007669"/>
    <property type="project" value="InterPro"/>
</dbReference>
<keyword evidence="3" id="KW-1185">Reference proteome</keyword>
<dbReference type="InterPro" id="IPR010926">
    <property type="entry name" value="Myosin_TH1"/>
</dbReference>
<dbReference type="Proteomes" id="UP001231518">
    <property type="component" value="Chromosome 16"/>
</dbReference>
<gene>
    <name evidence="2" type="ORF">PYW07_004819</name>
</gene>
<evidence type="ECO:0000313" key="2">
    <source>
        <dbReference type="EMBL" id="KAJ8731655.1"/>
    </source>
</evidence>
<evidence type="ECO:0000313" key="3">
    <source>
        <dbReference type="Proteomes" id="UP001231518"/>
    </source>
</evidence>
<accession>A0AAD7YZC4</accession>
<dbReference type="GO" id="GO:0003774">
    <property type="term" value="F:cytoskeletal motor activity"/>
    <property type="evidence" value="ECO:0007669"/>
    <property type="project" value="InterPro"/>
</dbReference>
<reference evidence="2" key="1">
    <citation type="submission" date="2023-03" db="EMBL/GenBank/DDBJ databases">
        <title>Chromosome-level genomes of two armyworms, Mythimna separata and Mythimna loreyi, provide insights into the biosynthesis and reception of sex pheromones.</title>
        <authorList>
            <person name="Zhao H."/>
        </authorList>
    </citation>
    <scope>NUCLEOTIDE SEQUENCE</scope>
    <source>
        <strain evidence="2">BeijingLab</strain>
        <tissue evidence="2">Pupa</tissue>
    </source>
</reference>
<dbReference type="EMBL" id="JARGEI010000005">
    <property type="protein sequence ID" value="KAJ8731655.1"/>
    <property type="molecule type" value="Genomic_DNA"/>
</dbReference>
<evidence type="ECO:0000259" key="1">
    <source>
        <dbReference type="PROSITE" id="PS51757"/>
    </source>
</evidence>
<organism evidence="2 3">
    <name type="scientific">Mythimna separata</name>
    <name type="common">Oriental armyworm</name>
    <name type="synonym">Pseudaletia separata</name>
    <dbReference type="NCBI Taxonomy" id="271217"/>
    <lineage>
        <taxon>Eukaryota</taxon>
        <taxon>Metazoa</taxon>
        <taxon>Ecdysozoa</taxon>
        <taxon>Arthropoda</taxon>
        <taxon>Hexapoda</taxon>
        <taxon>Insecta</taxon>
        <taxon>Pterygota</taxon>
        <taxon>Neoptera</taxon>
        <taxon>Endopterygota</taxon>
        <taxon>Lepidoptera</taxon>
        <taxon>Glossata</taxon>
        <taxon>Ditrysia</taxon>
        <taxon>Noctuoidea</taxon>
        <taxon>Noctuidae</taxon>
        <taxon>Noctuinae</taxon>
        <taxon>Hadenini</taxon>
        <taxon>Mythimna</taxon>
    </lineage>
</organism>
<comment type="caution">
    <text evidence="2">The sequence shown here is derived from an EMBL/GenBank/DDBJ whole genome shotgun (WGS) entry which is preliminary data.</text>
</comment>
<proteinExistence type="predicted"/>